<accession>A0A7X0EFK4</accession>
<dbReference type="RefSeq" id="WP_184802144.1">
    <property type="nucleotide sequence ID" value="NZ_JACIIZ010000008.1"/>
</dbReference>
<evidence type="ECO:0000256" key="2">
    <source>
        <dbReference type="PIRNR" id="PIRNR029218"/>
    </source>
</evidence>
<dbReference type="InterPro" id="IPR028344">
    <property type="entry name" value="ParE1/4"/>
</dbReference>
<dbReference type="PIRSF" id="PIRSF029218">
    <property type="entry name" value="ParE"/>
    <property type="match status" value="1"/>
</dbReference>
<organism evidence="3 4">
    <name type="scientific">Nitrospirillum iridis</name>
    <dbReference type="NCBI Taxonomy" id="765888"/>
    <lineage>
        <taxon>Bacteria</taxon>
        <taxon>Pseudomonadati</taxon>
        <taxon>Pseudomonadota</taxon>
        <taxon>Alphaproteobacteria</taxon>
        <taxon>Rhodospirillales</taxon>
        <taxon>Azospirillaceae</taxon>
        <taxon>Nitrospirillum</taxon>
    </lineage>
</organism>
<keyword evidence="4" id="KW-1185">Reference proteome</keyword>
<name>A0A7X0EFK4_9PROT</name>
<evidence type="ECO:0000313" key="3">
    <source>
        <dbReference type="EMBL" id="MBB6252584.1"/>
    </source>
</evidence>
<keyword evidence="1" id="KW-1277">Toxin-antitoxin system</keyword>
<dbReference type="EMBL" id="JACIIZ010000008">
    <property type="protein sequence ID" value="MBB6252584.1"/>
    <property type="molecule type" value="Genomic_DNA"/>
</dbReference>
<dbReference type="Gene3D" id="3.30.2310.20">
    <property type="entry name" value="RelE-like"/>
    <property type="match status" value="1"/>
</dbReference>
<reference evidence="3 4" key="1">
    <citation type="submission" date="2020-08" db="EMBL/GenBank/DDBJ databases">
        <title>Genomic Encyclopedia of Type Strains, Phase IV (KMG-IV): sequencing the most valuable type-strain genomes for metagenomic binning, comparative biology and taxonomic classification.</title>
        <authorList>
            <person name="Goeker M."/>
        </authorList>
    </citation>
    <scope>NUCLEOTIDE SEQUENCE [LARGE SCALE GENOMIC DNA]</scope>
    <source>
        <strain evidence="3 4">DSM 22198</strain>
    </source>
</reference>
<dbReference type="Pfam" id="PF05016">
    <property type="entry name" value="ParE_toxin"/>
    <property type="match status" value="1"/>
</dbReference>
<proteinExistence type="inferred from homology"/>
<comment type="caution">
    <text evidence="3">The sequence shown here is derived from an EMBL/GenBank/DDBJ whole genome shotgun (WGS) entry which is preliminary data.</text>
</comment>
<protein>
    <recommendedName>
        <fullName evidence="2">Toxin</fullName>
    </recommendedName>
</protein>
<dbReference type="Proteomes" id="UP000539175">
    <property type="component" value="Unassembled WGS sequence"/>
</dbReference>
<evidence type="ECO:0000256" key="1">
    <source>
        <dbReference type="ARBA" id="ARBA00022649"/>
    </source>
</evidence>
<evidence type="ECO:0000313" key="4">
    <source>
        <dbReference type="Proteomes" id="UP000539175"/>
    </source>
</evidence>
<comment type="similarity">
    <text evidence="2">Belongs to the RelE toxin family.</text>
</comment>
<dbReference type="InterPro" id="IPR007712">
    <property type="entry name" value="RelE/ParE_toxin"/>
</dbReference>
<dbReference type="AlphaFoldDB" id="A0A7X0EFK4"/>
<sequence>MSFRLTELAEADLECIAAYTAKQWGEAQALTYTGQLTHAFRKLGGTPSMPGSRKRDDLAEGCRILAVEKHLIVYRHHAGLTEILRILHQRMDLLLQRLF</sequence>
<gene>
    <name evidence="3" type="ORF">FHS74_003144</name>
</gene>
<dbReference type="InterPro" id="IPR035093">
    <property type="entry name" value="RelE/ParE_toxin_dom_sf"/>
</dbReference>